<evidence type="ECO:0000313" key="2">
    <source>
        <dbReference type="Proteomes" id="UP000001887"/>
    </source>
</evidence>
<accession>D2R806</accession>
<dbReference type="EMBL" id="CP001848">
    <property type="protein sequence ID" value="ADB19337.1"/>
    <property type="molecule type" value="Genomic_DNA"/>
</dbReference>
<name>D2R806_PIRSD</name>
<dbReference type="HOGENOM" id="CLU_1659131_0_0_0"/>
<organism evidence="1 2">
    <name type="scientific">Pirellula staleyi (strain ATCC 27377 / DSM 6068 / ICPB 4128)</name>
    <name type="common">Pirella staleyi</name>
    <dbReference type="NCBI Taxonomy" id="530564"/>
    <lineage>
        <taxon>Bacteria</taxon>
        <taxon>Pseudomonadati</taxon>
        <taxon>Planctomycetota</taxon>
        <taxon>Planctomycetia</taxon>
        <taxon>Pirellulales</taxon>
        <taxon>Pirellulaceae</taxon>
        <taxon>Pirellula</taxon>
    </lineage>
</organism>
<protein>
    <submittedName>
        <fullName evidence="1">Uncharacterized protein</fullName>
    </submittedName>
</protein>
<gene>
    <name evidence="1" type="ordered locus">Psta_4695</name>
</gene>
<reference evidence="1 2" key="1">
    <citation type="journal article" date="2009" name="Stand. Genomic Sci.">
        <title>Complete genome sequence of Pirellula staleyi type strain (ATCC 27377).</title>
        <authorList>
            <person name="Clum A."/>
            <person name="Tindall B.J."/>
            <person name="Sikorski J."/>
            <person name="Ivanova N."/>
            <person name="Mavrommatis K."/>
            <person name="Lucas S."/>
            <person name="Glavina del Rio T."/>
            <person name="Nolan M."/>
            <person name="Chen F."/>
            <person name="Tice H."/>
            <person name="Pitluck S."/>
            <person name="Cheng J.F."/>
            <person name="Chertkov O."/>
            <person name="Brettin T."/>
            <person name="Han C."/>
            <person name="Detter J.C."/>
            <person name="Kuske C."/>
            <person name="Bruce D."/>
            <person name="Goodwin L."/>
            <person name="Ovchinikova G."/>
            <person name="Pati A."/>
            <person name="Mikhailova N."/>
            <person name="Chen A."/>
            <person name="Palaniappan K."/>
            <person name="Land M."/>
            <person name="Hauser L."/>
            <person name="Chang Y.J."/>
            <person name="Jeffries C.D."/>
            <person name="Chain P."/>
            <person name="Rohde M."/>
            <person name="Goker M."/>
            <person name="Bristow J."/>
            <person name="Eisen J.A."/>
            <person name="Markowitz V."/>
            <person name="Hugenholtz P."/>
            <person name="Kyrpides N.C."/>
            <person name="Klenk H.P."/>
            <person name="Lapidus A."/>
        </authorList>
    </citation>
    <scope>NUCLEOTIDE SEQUENCE [LARGE SCALE GENOMIC DNA]</scope>
    <source>
        <strain evidence="2">ATCC 27377 / DSM 6068 / ICPB 4128</strain>
    </source>
</reference>
<dbReference type="KEGG" id="psl:Psta_4695"/>
<dbReference type="AlphaFoldDB" id="D2R806"/>
<keyword evidence="2" id="KW-1185">Reference proteome</keyword>
<proteinExistence type="predicted"/>
<evidence type="ECO:0000313" key="1">
    <source>
        <dbReference type="EMBL" id="ADB19337.1"/>
    </source>
</evidence>
<dbReference type="Proteomes" id="UP000001887">
    <property type="component" value="Chromosome"/>
</dbReference>
<sequence length="159" mass="16589">MPHATLFPIIASGGIVAYRAATKVVSEGLSFASQLVNPTAGDVVAEVPAASAEPNPPSDALQKKLDDLASQLTELLTRGGIDSTQPVEFSLDGIGGVDVEFDHSQASEIEQLLADQPELLAKIHEIAEQIIAETALGTAAPRDVRLTLSNKKLAGLIDP</sequence>